<dbReference type="PANTHER" id="PTHR43477">
    <property type="entry name" value="DIHYDROANTICAPSIN 7-DEHYDROGENASE"/>
    <property type="match status" value="1"/>
</dbReference>
<dbReference type="PANTHER" id="PTHR43477:SF1">
    <property type="entry name" value="DIHYDROANTICAPSIN 7-DEHYDROGENASE"/>
    <property type="match status" value="1"/>
</dbReference>
<dbReference type="SUPFAM" id="SSF51735">
    <property type="entry name" value="NAD(P)-binding Rossmann-fold domains"/>
    <property type="match status" value="1"/>
</dbReference>
<dbReference type="PRINTS" id="PR00081">
    <property type="entry name" value="GDHRDH"/>
</dbReference>
<dbReference type="RefSeq" id="WP_279243653.1">
    <property type="nucleotide sequence ID" value="NZ_SHNN01000001.1"/>
</dbReference>
<gene>
    <name evidence="3" type="ORF">EYC98_02125</name>
</gene>
<dbReference type="Pfam" id="PF00106">
    <property type="entry name" value="adh_short"/>
    <property type="match status" value="1"/>
</dbReference>
<dbReference type="EMBL" id="SHNN01000001">
    <property type="protein sequence ID" value="MCX2979654.1"/>
    <property type="molecule type" value="Genomic_DNA"/>
</dbReference>
<protein>
    <submittedName>
        <fullName evidence="3">SDR family oxidoreductase</fullName>
    </submittedName>
</protein>
<evidence type="ECO:0000313" key="3">
    <source>
        <dbReference type="EMBL" id="MCX2979654.1"/>
    </source>
</evidence>
<dbReference type="Proteomes" id="UP001143362">
    <property type="component" value="Unassembled WGS sequence"/>
</dbReference>
<comment type="similarity">
    <text evidence="1">Belongs to the short-chain dehydrogenases/reductases (SDR) family.</text>
</comment>
<dbReference type="InterPro" id="IPR036291">
    <property type="entry name" value="NAD(P)-bd_dom_sf"/>
</dbReference>
<comment type="caution">
    <text evidence="3">The sequence shown here is derived from an EMBL/GenBank/DDBJ whole genome shotgun (WGS) entry which is preliminary data.</text>
</comment>
<proteinExistence type="inferred from homology"/>
<accession>A0ABT3TCE0</accession>
<sequence length="254" mass="26892">MGIYAVTGSASGIGRAVTEQLKAQGHEVIGVDLRDADITVDLSDPAQCQQAAARITERAQGSLDGLVPCAGVGPETARIELIPLINYFSTIDLVMALRPALAACHGAVVLISSNSAQMMTYDQDYVEALLADDRELAVTRIKALDGQTAYGGGKHALARWMRTNNAEFASSGIRMNAVAPGYTETAMTEAGRNDPVYGDAIREFVQSIPIGRPGLPEDQANAISFLLSEKASFISGSVLFVDGGHDAVFRNNSF</sequence>
<dbReference type="Gene3D" id="3.40.50.720">
    <property type="entry name" value="NAD(P)-binding Rossmann-like Domain"/>
    <property type="match status" value="1"/>
</dbReference>
<reference evidence="3" key="1">
    <citation type="submission" date="2019-02" db="EMBL/GenBank/DDBJ databases">
        <authorList>
            <person name="Li S.-H."/>
        </authorList>
    </citation>
    <scope>NUCLEOTIDE SEQUENCE</scope>
    <source>
        <strain evidence="3">IMCC14734</strain>
    </source>
</reference>
<dbReference type="InterPro" id="IPR051122">
    <property type="entry name" value="SDR_DHRS6-like"/>
</dbReference>
<evidence type="ECO:0000256" key="2">
    <source>
        <dbReference type="ARBA" id="ARBA00023002"/>
    </source>
</evidence>
<keyword evidence="2" id="KW-0560">Oxidoreductase</keyword>
<dbReference type="Pfam" id="PF13561">
    <property type="entry name" value="adh_short_C2"/>
    <property type="match status" value="1"/>
</dbReference>
<dbReference type="InterPro" id="IPR002347">
    <property type="entry name" value="SDR_fam"/>
</dbReference>
<organism evidence="3 4">
    <name type="scientific">Candidatus Litorirhabdus singularis</name>
    <dbReference type="NCBI Taxonomy" id="2518993"/>
    <lineage>
        <taxon>Bacteria</taxon>
        <taxon>Pseudomonadati</taxon>
        <taxon>Pseudomonadota</taxon>
        <taxon>Gammaproteobacteria</taxon>
        <taxon>Cellvibrionales</taxon>
        <taxon>Halieaceae</taxon>
        <taxon>Candidatus Litorirhabdus</taxon>
    </lineage>
</organism>
<name>A0ABT3TCE0_9GAMM</name>
<keyword evidence="4" id="KW-1185">Reference proteome</keyword>
<evidence type="ECO:0000256" key="1">
    <source>
        <dbReference type="ARBA" id="ARBA00006484"/>
    </source>
</evidence>
<evidence type="ECO:0000313" key="4">
    <source>
        <dbReference type="Proteomes" id="UP001143362"/>
    </source>
</evidence>